<evidence type="ECO:0000256" key="8">
    <source>
        <dbReference type="SAM" id="Phobius"/>
    </source>
</evidence>
<name>A0AAV3X3F9_9CYAN</name>
<keyword evidence="4" id="KW-0378">Hydrolase</keyword>
<dbReference type="GO" id="GO:0016791">
    <property type="term" value="F:phosphatase activity"/>
    <property type="evidence" value="ECO:0007669"/>
    <property type="project" value="TreeGrafter"/>
</dbReference>
<evidence type="ECO:0000256" key="7">
    <source>
        <dbReference type="SAM" id="Coils"/>
    </source>
</evidence>
<organism evidence="10 11">
    <name type="scientific">Microseira wollei NIES-4236</name>
    <dbReference type="NCBI Taxonomy" id="2530354"/>
    <lineage>
        <taxon>Bacteria</taxon>
        <taxon>Bacillati</taxon>
        <taxon>Cyanobacteriota</taxon>
        <taxon>Cyanophyceae</taxon>
        <taxon>Oscillatoriophycideae</taxon>
        <taxon>Aerosakkonematales</taxon>
        <taxon>Aerosakkonemataceae</taxon>
        <taxon>Microseira</taxon>
    </lineage>
</organism>
<dbReference type="SMART" id="SM00331">
    <property type="entry name" value="PP2C_SIG"/>
    <property type="match status" value="1"/>
</dbReference>
<dbReference type="SUPFAM" id="SSF81606">
    <property type="entry name" value="PP2C-like"/>
    <property type="match status" value="1"/>
</dbReference>
<evidence type="ECO:0000256" key="4">
    <source>
        <dbReference type="ARBA" id="ARBA00022801"/>
    </source>
</evidence>
<sequence length="603" mass="67044">MKVNPFLRKLFPSSFRDWNFWLKTALVAIAYYATAKLALAFITLPGDVVPLWPPAGTSLAATLIWGYPMWIGVFVGCYLGQLSSYGFVTTLWVTVSETFISIFAAYLVRRLIGNRYILNQVKDVVIFMIVGAFIGCMPSGIMSPAILYFYGKIPWSLYPTVVLTWTLSEQFAVLIFTPLFLAWSQNSRQAVQRFKKRWMEAAVLFFLVIAVSRIAFGGGYPIEFMVIPLIVWAAFRFHQPGSTLLTVILCLIAVVGTAKGFGYFVRNSQNESLLLLDSFVGVIALTTLLLGAVLSENDKAKADLRHANATLESKVKERTSELATANEEIIALNQKLKQENLRMGAELDVARQIQQMLLPKPEELENIEGLDIAGYMAPADEVGGDYYDVLETEGIVTLGIGDVTGHGLESGLLMLMTQTAVRTLKEVQEYDPVKFLDTLNRTIYKNVQRMNSDKNLTLAILNYASGLLSISGFHEETLVVRKSGAVERVDTIELGMLIGLDEDIADLISHTTVELQPGDGVVLYTDGIPEAIDIHKNFYGLGRLCDVVSSHWHLDAAQIKQAVIEDLRRFIGEQKVFDDITLLVFKHKDDLSVSPEEQLLVSA</sequence>
<reference evidence="10" key="1">
    <citation type="submission" date="2019-10" db="EMBL/GenBank/DDBJ databases">
        <title>Draft genome sequece of Microseira wollei NIES-4236.</title>
        <authorList>
            <person name="Yamaguchi H."/>
            <person name="Suzuki S."/>
            <person name="Kawachi M."/>
        </authorList>
    </citation>
    <scope>NUCLEOTIDE SEQUENCE</scope>
    <source>
        <strain evidence="10">NIES-4236</strain>
    </source>
</reference>
<evidence type="ECO:0000256" key="3">
    <source>
        <dbReference type="ARBA" id="ARBA00022692"/>
    </source>
</evidence>
<dbReference type="PANTHER" id="PTHR43156:SF2">
    <property type="entry name" value="STAGE II SPORULATION PROTEIN E"/>
    <property type="match status" value="1"/>
</dbReference>
<dbReference type="Pfam" id="PF07228">
    <property type="entry name" value="SpoIIE"/>
    <property type="match status" value="1"/>
</dbReference>
<feature type="transmembrane region" description="Helical" evidence="8">
    <location>
        <begin position="162"/>
        <end position="183"/>
    </location>
</feature>
<feature type="transmembrane region" description="Helical" evidence="8">
    <location>
        <begin position="56"/>
        <end position="81"/>
    </location>
</feature>
<feature type="transmembrane region" description="Helical" evidence="8">
    <location>
        <begin position="20"/>
        <end position="44"/>
    </location>
</feature>
<dbReference type="EMBL" id="BLAY01000005">
    <property type="protein sequence ID" value="GET35818.1"/>
    <property type="molecule type" value="Genomic_DNA"/>
</dbReference>
<dbReference type="InterPro" id="IPR001932">
    <property type="entry name" value="PPM-type_phosphatase-like_dom"/>
</dbReference>
<comment type="caution">
    <text evidence="10">The sequence shown here is derived from an EMBL/GenBank/DDBJ whole genome shotgun (WGS) entry which is preliminary data.</text>
</comment>
<keyword evidence="7" id="KW-0175">Coiled coil</keyword>
<evidence type="ECO:0000256" key="5">
    <source>
        <dbReference type="ARBA" id="ARBA00022989"/>
    </source>
</evidence>
<dbReference type="RefSeq" id="WP_226574389.1">
    <property type="nucleotide sequence ID" value="NZ_BLAY01000005.1"/>
</dbReference>
<evidence type="ECO:0000256" key="1">
    <source>
        <dbReference type="ARBA" id="ARBA00004651"/>
    </source>
</evidence>
<dbReference type="AlphaFoldDB" id="A0AAV3X3F9"/>
<evidence type="ECO:0000259" key="9">
    <source>
        <dbReference type="SMART" id="SM00331"/>
    </source>
</evidence>
<dbReference type="Gene3D" id="3.60.40.10">
    <property type="entry name" value="PPM-type phosphatase domain"/>
    <property type="match status" value="1"/>
</dbReference>
<dbReference type="GO" id="GO:0005886">
    <property type="term" value="C:plasma membrane"/>
    <property type="evidence" value="ECO:0007669"/>
    <property type="project" value="UniProtKB-SubCell"/>
</dbReference>
<dbReference type="Pfam" id="PF05231">
    <property type="entry name" value="MASE1"/>
    <property type="match status" value="1"/>
</dbReference>
<keyword evidence="11" id="KW-1185">Reference proteome</keyword>
<evidence type="ECO:0000256" key="6">
    <source>
        <dbReference type="ARBA" id="ARBA00023136"/>
    </source>
</evidence>
<evidence type="ECO:0000313" key="11">
    <source>
        <dbReference type="Proteomes" id="UP001050975"/>
    </source>
</evidence>
<proteinExistence type="predicted"/>
<comment type="subcellular location">
    <subcellularLocation>
        <location evidence="1">Cell membrane</location>
        <topology evidence="1">Multi-pass membrane protein</topology>
    </subcellularLocation>
</comment>
<dbReference type="InterPro" id="IPR036457">
    <property type="entry name" value="PPM-type-like_dom_sf"/>
</dbReference>
<feature type="domain" description="PPM-type phosphatase" evidence="9">
    <location>
        <begin position="367"/>
        <end position="587"/>
    </location>
</feature>
<dbReference type="PANTHER" id="PTHR43156">
    <property type="entry name" value="STAGE II SPORULATION PROTEIN E-RELATED"/>
    <property type="match status" value="1"/>
</dbReference>
<keyword evidence="6 8" id="KW-0472">Membrane</keyword>
<evidence type="ECO:0000256" key="2">
    <source>
        <dbReference type="ARBA" id="ARBA00022475"/>
    </source>
</evidence>
<feature type="transmembrane region" description="Helical" evidence="8">
    <location>
        <begin position="87"/>
        <end position="112"/>
    </location>
</feature>
<protein>
    <submittedName>
        <fullName evidence="10">Protein serine/threonine phosphatase</fullName>
    </submittedName>
</protein>
<dbReference type="Proteomes" id="UP001050975">
    <property type="component" value="Unassembled WGS sequence"/>
</dbReference>
<gene>
    <name evidence="10" type="ORF">MiSe_05640</name>
</gene>
<accession>A0AAV3X3F9</accession>
<feature type="transmembrane region" description="Helical" evidence="8">
    <location>
        <begin position="241"/>
        <end position="261"/>
    </location>
</feature>
<feature type="coiled-coil region" evidence="7">
    <location>
        <begin position="297"/>
        <end position="342"/>
    </location>
</feature>
<feature type="transmembrane region" description="Helical" evidence="8">
    <location>
        <begin position="124"/>
        <end position="150"/>
    </location>
</feature>
<dbReference type="InterPro" id="IPR052016">
    <property type="entry name" value="Bact_Sigma-Reg"/>
</dbReference>
<keyword evidence="3 8" id="KW-0812">Transmembrane</keyword>
<keyword evidence="5 8" id="KW-1133">Transmembrane helix</keyword>
<evidence type="ECO:0000313" key="10">
    <source>
        <dbReference type="EMBL" id="GET35818.1"/>
    </source>
</evidence>
<feature type="transmembrane region" description="Helical" evidence="8">
    <location>
        <begin position="204"/>
        <end position="235"/>
    </location>
</feature>
<dbReference type="InterPro" id="IPR007895">
    <property type="entry name" value="MASE1"/>
</dbReference>
<keyword evidence="2" id="KW-1003">Cell membrane</keyword>
<feature type="transmembrane region" description="Helical" evidence="8">
    <location>
        <begin position="273"/>
        <end position="294"/>
    </location>
</feature>